<accession>X0VQV8</accession>
<feature type="non-terminal residue" evidence="1">
    <location>
        <position position="1"/>
    </location>
</feature>
<dbReference type="AlphaFoldDB" id="X0VQV8"/>
<organism evidence="1">
    <name type="scientific">marine sediment metagenome</name>
    <dbReference type="NCBI Taxonomy" id="412755"/>
    <lineage>
        <taxon>unclassified sequences</taxon>
        <taxon>metagenomes</taxon>
        <taxon>ecological metagenomes</taxon>
    </lineage>
</organism>
<protein>
    <submittedName>
        <fullName evidence="1">Uncharacterized protein</fullName>
    </submittedName>
</protein>
<name>X0VQV8_9ZZZZ</name>
<proteinExistence type="predicted"/>
<gene>
    <name evidence="1" type="ORF">S01H1_47339</name>
</gene>
<evidence type="ECO:0000313" key="1">
    <source>
        <dbReference type="EMBL" id="GAG20789.1"/>
    </source>
</evidence>
<dbReference type="EMBL" id="BARS01030350">
    <property type="protein sequence ID" value="GAG20789.1"/>
    <property type="molecule type" value="Genomic_DNA"/>
</dbReference>
<sequence>YIETIQTRQNSYFILPSFIIPLPGYSDIRQKDMVYNNALNV</sequence>
<comment type="caution">
    <text evidence="1">The sequence shown here is derived from an EMBL/GenBank/DDBJ whole genome shotgun (WGS) entry which is preliminary data.</text>
</comment>
<reference evidence="1" key="1">
    <citation type="journal article" date="2014" name="Front. Microbiol.">
        <title>High frequency of phylogenetically diverse reductive dehalogenase-homologous genes in deep subseafloor sedimentary metagenomes.</title>
        <authorList>
            <person name="Kawai M."/>
            <person name="Futagami T."/>
            <person name="Toyoda A."/>
            <person name="Takaki Y."/>
            <person name="Nishi S."/>
            <person name="Hori S."/>
            <person name="Arai W."/>
            <person name="Tsubouchi T."/>
            <person name="Morono Y."/>
            <person name="Uchiyama I."/>
            <person name="Ito T."/>
            <person name="Fujiyama A."/>
            <person name="Inagaki F."/>
            <person name="Takami H."/>
        </authorList>
    </citation>
    <scope>NUCLEOTIDE SEQUENCE</scope>
    <source>
        <strain evidence="1">Expedition CK06-06</strain>
    </source>
</reference>